<evidence type="ECO:0000256" key="3">
    <source>
        <dbReference type="ARBA" id="ARBA00022679"/>
    </source>
</evidence>
<comment type="subcellular location">
    <subcellularLocation>
        <location evidence="5">Cytoplasm</location>
    </subcellularLocation>
</comment>
<evidence type="ECO:0000313" key="8">
    <source>
        <dbReference type="EMBL" id="RIE00650.1"/>
    </source>
</evidence>
<dbReference type="RefSeq" id="WP_119152264.1">
    <property type="nucleotide sequence ID" value="NZ_JBHSOV010000034.1"/>
</dbReference>
<dbReference type="HAMAP" id="MF_01184">
    <property type="entry name" value="XPRTase"/>
    <property type="match status" value="1"/>
</dbReference>
<evidence type="ECO:0000256" key="1">
    <source>
        <dbReference type="ARBA" id="ARBA00022490"/>
    </source>
</evidence>
<comment type="catalytic activity">
    <reaction evidence="5">
        <text>XMP + diphosphate = xanthine + 5-phospho-alpha-D-ribose 1-diphosphate</text>
        <dbReference type="Rhea" id="RHEA:10800"/>
        <dbReference type="ChEBI" id="CHEBI:17712"/>
        <dbReference type="ChEBI" id="CHEBI:33019"/>
        <dbReference type="ChEBI" id="CHEBI:57464"/>
        <dbReference type="ChEBI" id="CHEBI:58017"/>
        <dbReference type="EC" id="2.4.2.22"/>
    </reaction>
</comment>
<dbReference type="InterPro" id="IPR010079">
    <property type="entry name" value="Xanthine_PRibTrfase"/>
</dbReference>
<feature type="domain" description="Phosphoribosyltransferase" evidence="7">
    <location>
        <begin position="47"/>
        <end position="156"/>
    </location>
</feature>
<feature type="binding site" evidence="5">
    <location>
        <begin position="128"/>
        <end position="132"/>
    </location>
    <ligand>
        <name>5-phospho-alpha-D-ribose 1-diphosphate</name>
        <dbReference type="ChEBI" id="CHEBI:58017"/>
    </ligand>
</feature>
<dbReference type="GO" id="GO:0000310">
    <property type="term" value="F:xanthine phosphoribosyltransferase activity"/>
    <property type="evidence" value="ECO:0007669"/>
    <property type="project" value="UniProtKB-UniRule"/>
</dbReference>
<comment type="pathway">
    <text evidence="5">Purine metabolism; XMP biosynthesis via salvage pathway; XMP from xanthine: step 1/1.</text>
</comment>
<feature type="binding site" evidence="5">
    <location>
        <position position="20"/>
    </location>
    <ligand>
        <name>xanthine</name>
        <dbReference type="ChEBI" id="CHEBI:17712"/>
    </ligand>
</feature>
<comment type="function">
    <text evidence="5">Converts the preformed base xanthine, a product of nucleic acid breakdown, to xanthosine 5'-monophosphate (XMP), so it can be reused for RNA or DNA synthesis.</text>
</comment>
<keyword evidence="4 5" id="KW-0660">Purine salvage</keyword>
<dbReference type="NCBIfam" id="NF006671">
    <property type="entry name" value="PRK09219.1"/>
    <property type="match status" value="1"/>
</dbReference>
<dbReference type="EC" id="2.4.2.22" evidence="5 6"/>
<dbReference type="CDD" id="cd06223">
    <property type="entry name" value="PRTases_typeI"/>
    <property type="match status" value="1"/>
</dbReference>
<evidence type="ECO:0000256" key="5">
    <source>
        <dbReference type="HAMAP-Rule" id="MF_01184"/>
    </source>
</evidence>
<dbReference type="NCBIfam" id="TIGR01744">
    <property type="entry name" value="XPRTase"/>
    <property type="match status" value="1"/>
</dbReference>
<name>A0A398CD60_9BACL</name>
<accession>A0A398CD60</accession>
<dbReference type="PANTHER" id="PTHR43864">
    <property type="entry name" value="HYPOXANTHINE/GUANINE PHOSPHORIBOSYLTRANSFERASE"/>
    <property type="match status" value="1"/>
</dbReference>
<evidence type="ECO:0000259" key="7">
    <source>
        <dbReference type="Pfam" id="PF00156"/>
    </source>
</evidence>
<dbReference type="Gene3D" id="3.40.50.2020">
    <property type="match status" value="1"/>
</dbReference>
<dbReference type="OrthoDB" id="9790678at2"/>
<keyword evidence="3 5" id="KW-0808">Transferase</keyword>
<evidence type="ECO:0000313" key="9">
    <source>
        <dbReference type="Proteomes" id="UP000266340"/>
    </source>
</evidence>
<comment type="similarity">
    <text evidence="5">Belongs to the purine/pyrimidine phosphoribosyltransferase family. Xpt subfamily.</text>
</comment>
<dbReference type="SUPFAM" id="SSF53271">
    <property type="entry name" value="PRTase-like"/>
    <property type="match status" value="1"/>
</dbReference>
<dbReference type="InterPro" id="IPR029057">
    <property type="entry name" value="PRTase-like"/>
</dbReference>
<dbReference type="Pfam" id="PF00156">
    <property type="entry name" value="Pribosyltran"/>
    <property type="match status" value="1"/>
</dbReference>
<reference evidence="8 9" key="1">
    <citation type="submission" date="2018-09" db="EMBL/GenBank/DDBJ databases">
        <title>Cohnella cavernae sp. nov., isolated from a karst cave.</title>
        <authorList>
            <person name="Zhu H."/>
        </authorList>
    </citation>
    <scope>NUCLEOTIDE SEQUENCE [LARGE SCALE GENOMIC DNA]</scope>
    <source>
        <strain evidence="8 9">K2E09-144</strain>
    </source>
</reference>
<dbReference type="EMBL" id="QXJM01000049">
    <property type="protein sequence ID" value="RIE00650.1"/>
    <property type="molecule type" value="Genomic_DNA"/>
</dbReference>
<dbReference type="GO" id="GO:0032265">
    <property type="term" value="P:XMP salvage"/>
    <property type="evidence" value="ECO:0007669"/>
    <property type="project" value="UniProtKB-UniRule"/>
</dbReference>
<gene>
    <name evidence="5" type="primary">xpt</name>
    <name evidence="8" type="ORF">D3H35_27175</name>
</gene>
<comment type="subunit">
    <text evidence="5">Homodimer.</text>
</comment>
<feature type="binding site" evidence="5">
    <location>
        <position position="27"/>
    </location>
    <ligand>
        <name>xanthine</name>
        <dbReference type="ChEBI" id="CHEBI:17712"/>
    </ligand>
</feature>
<keyword evidence="1 5" id="KW-0963">Cytoplasm</keyword>
<proteinExistence type="inferred from homology"/>
<comment type="caution">
    <text evidence="8">The sequence shown here is derived from an EMBL/GenBank/DDBJ whole genome shotgun (WGS) entry which is preliminary data.</text>
</comment>
<evidence type="ECO:0000256" key="6">
    <source>
        <dbReference type="NCBIfam" id="TIGR01744"/>
    </source>
</evidence>
<organism evidence="8 9">
    <name type="scientific">Cohnella faecalis</name>
    <dbReference type="NCBI Taxonomy" id="2315694"/>
    <lineage>
        <taxon>Bacteria</taxon>
        <taxon>Bacillati</taxon>
        <taxon>Bacillota</taxon>
        <taxon>Bacilli</taxon>
        <taxon>Bacillales</taxon>
        <taxon>Paenibacillaceae</taxon>
        <taxon>Cohnella</taxon>
    </lineage>
</organism>
<dbReference type="PANTHER" id="PTHR43864:SF1">
    <property type="entry name" value="XANTHINE PHOSPHORIBOSYLTRANSFERASE"/>
    <property type="match status" value="1"/>
</dbReference>
<dbReference type="AlphaFoldDB" id="A0A398CD60"/>
<keyword evidence="9" id="KW-1185">Reference proteome</keyword>
<sequence>MDILKERILKEASVINNDVLKLDSLLNHGVDPKLTMEMGKEFARRFADSKATKVITVESSGIPVAFATALELGVPLVFARRKKTLLGEPDAYCERVPSFTKGIVTDLLVSRHLLSSDDTLLFIDDIIANGDAARGLIKIIEQSGAQLAGIGIVLEKSFQAGGRALRELGLHVETLVRIRSLEGNVITFED</sequence>
<dbReference type="GO" id="GO:0006166">
    <property type="term" value="P:purine ribonucleoside salvage"/>
    <property type="evidence" value="ECO:0007669"/>
    <property type="project" value="UniProtKB-KW"/>
</dbReference>
<dbReference type="GO" id="GO:0005737">
    <property type="term" value="C:cytoplasm"/>
    <property type="evidence" value="ECO:0007669"/>
    <property type="project" value="UniProtKB-SubCell"/>
</dbReference>
<dbReference type="InterPro" id="IPR050118">
    <property type="entry name" value="Pur/Pyrimidine_PRTase"/>
</dbReference>
<evidence type="ECO:0000256" key="2">
    <source>
        <dbReference type="ARBA" id="ARBA00022676"/>
    </source>
</evidence>
<feature type="binding site" evidence="5">
    <location>
        <position position="156"/>
    </location>
    <ligand>
        <name>xanthine</name>
        <dbReference type="ChEBI" id="CHEBI:17712"/>
    </ligand>
</feature>
<dbReference type="InterPro" id="IPR000836">
    <property type="entry name" value="PRTase_dom"/>
</dbReference>
<dbReference type="UniPathway" id="UPA00602">
    <property type="reaction ID" value="UER00658"/>
</dbReference>
<dbReference type="Proteomes" id="UP000266340">
    <property type="component" value="Unassembled WGS sequence"/>
</dbReference>
<keyword evidence="2 5" id="KW-0328">Glycosyltransferase</keyword>
<protein>
    <recommendedName>
        <fullName evidence="5 6">Xanthine phosphoribosyltransferase</fullName>
        <shortName evidence="5">XPRTase</shortName>
        <ecNumber evidence="5 6">2.4.2.22</ecNumber>
    </recommendedName>
</protein>
<dbReference type="GO" id="GO:0046110">
    <property type="term" value="P:xanthine metabolic process"/>
    <property type="evidence" value="ECO:0007669"/>
    <property type="project" value="UniProtKB-UniRule"/>
</dbReference>
<evidence type="ECO:0000256" key="4">
    <source>
        <dbReference type="ARBA" id="ARBA00022726"/>
    </source>
</evidence>